<keyword evidence="1" id="KW-0175">Coiled coil</keyword>
<proteinExistence type="predicted"/>
<evidence type="ECO:0000256" key="2">
    <source>
        <dbReference type="SAM" id="Phobius"/>
    </source>
</evidence>
<keyword evidence="2" id="KW-0472">Membrane</keyword>
<accession>A0A368W7R7</accession>
<sequence>MQPYLQYIVLLGAVVIVGAFIMPRKNQHAALPTQTVQNMETALEQFMENMEKDNQELVQLVAKAQQETKTDADRKEQRIITLERKCAMLAEQLELALSRPVSQDARPVQSFQAVEMESVMPSIEAVVQPEVILNEAKQLNKIQVRYSELFQLYEQGKSIEAISKKLGMSKGEVQLIIQLAKQEEAAHA</sequence>
<reference evidence="3 4" key="1">
    <citation type="submission" date="2018-07" db="EMBL/GenBank/DDBJ databases">
        <title>Genomic Encyclopedia of Type Strains, Phase III (KMG-III): the genomes of soil and plant-associated and newly described type strains.</title>
        <authorList>
            <person name="Whitman W."/>
        </authorList>
    </citation>
    <scope>NUCLEOTIDE SEQUENCE [LARGE SCALE GENOMIC DNA]</scope>
    <source>
        <strain evidence="3 4">CECT 7506</strain>
    </source>
</reference>
<dbReference type="Proteomes" id="UP000252415">
    <property type="component" value="Unassembled WGS sequence"/>
</dbReference>
<dbReference type="AlphaFoldDB" id="A0A368W7R7"/>
<name>A0A368W7R7_9BACL</name>
<dbReference type="OrthoDB" id="1682562at2"/>
<evidence type="ECO:0000313" key="4">
    <source>
        <dbReference type="Proteomes" id="UP000252415"/>
    </source>
</evidence>
<keyword evidence="2" id="KW-0812">Transmembrane</keyword>
<feature type="transmembrane region" description="Helical" evidence="2">
    <location>
        <begin position="6"/>
        <end position="22"/>
    </location>
</feature>
<evidence type="ECO:0000256" key="1">
    <source>
        <dbReference type="SAM" id="Coils"/>
    </source>
</evidence>
<keyword evidence="4" id="KW-1185">Reference proteome</keyword>
<gene>
    <name evidence="3" type="ORF">DFP97_103165</name>
</gene>
<dbReference type="InterPro" id="IPR036388">
    <property type="entry name" value="WH-like_DNA-bd_sf"/>
</dbReference>
<dbReference type="Gene3D" id="1.10.10.10">
    <property type="entry name" value="Winged helix-like DNA-binding domain superfamily/Winged helix DNA-binding domain"/>
    <property type="match status" value="1"/>
</dbReference>
<evidence type="ECO:0000313" key="3">
    <source>
        <dbReference type="EMBL" id="RCW50147.1"/>
    </source>
</evidence>
<protein>
    <submittedName>
        <fullName evidence="3">Uncharacterized protein</fullName>
    </submittedName>
</protein>
<keyword evidence="2" id="KW-1133">Transmembrane helix</keyword>
<organism evidence="3 4">
    <name type="scientific">Paenibacillus prosopidis</name>
    <dbReference type="NCBI Taxonomy" id="630520"/>
    <lineage>
        <taxon>Bacteria</taxon>
        <taxon>Bacillati</taxon>
        <taxon>Bacillota</taxon>
        <taxon>Bacilli</taxon>
        <taxon>Bacillales</taxon>
        <taxon>Paenibacillaceae</taxon>
        <taxon>Paenibacillus</taxon>
    </lineage>
</organism>
<feature type="coiled-coil region" evidence="1">
    <location>
        <begin position="36"/>
        <end position="92"/>
    </location>
</feature>
<comment type="caution">
    <text evidence="3">The sequence shown here is derived from an EMBL/GenBank/DDBJ whole genome shotgun (WGS) entry which is preliminary data.</text>
</comment>
<dbReference type="RefSeq" id="WP_114379002.1">
    <property type="nucleotide sequence ID" value="NZ_QPJD01000003.1"/>
</dbReference>
<dbReference type="EMBL" id="QPJD01000003">
    <property type="protein sequence ID" value="RCW50147.1"/>
    <property type="molecule type" value="Genomic_DNA"/>
</dbReference>